<reference evidence="3 4" key="1">
    <citation type="journal article" date="2015" name="Genome Announc.">
        <title>Complete Genome Sequence of Pelosinus fermentans JBW45, a Member of a Remarkably Competitive Group of Negativicutes in the Firmicutes Phylum.</title>
        <authorList>
            <person name="De Leon K.B."/>
            <person name="Utturkar S.M."/>
            <person name="Camilleri L.B."/>
            <person name="Elias D.A."/>
            <person name="Arkin A.P."/>
            <person name="Fields M.W."/>
            <person name="Brown S.D."/>
            <person name="Wall J.D."/>
        </authorList>
    </citation>
    <scope>NUCLEOTIDE SEQUENCE [LARGE SCALE GENOMIC DNA]</scope>
    <source>
        <strain evidence="3 4">JBW45</strain>
    </source>
</reference>
<feature type="domain" description="HIT" evidence="2">
    <location>
        <begin position="29"/>
        <end position="143"/>
    </location>
</feature>
<dbReference type="SUPFAM" id="SSF54197">
    <property type="entry name" value="HIT-like"/>
    <property type="match status" value="1"/>
</dbReference>
<protein>
    <submittedName>
        <fullName evidence="3">Histidine triad (HIT) protein</fullName>
    </submittedName>
</protein>
<dbReference type="KEGG" id="pft:JBW_03794"/>
<dbReference type="AlphaFoldDB" id="I9NV99"/>
<dbReference type="InterPro" id="IPR011146">
    <property type="entry name" value="HIT-like"/>
</dbReference>
<accession>I9NV99</accession>
<evidence type="ECO:0000259" key="2">
    <source>
        <dbReference type="PROSITE" id="PS51084"/>
    </source>
</evidence>
<proteinExistence type="predicted"/>
<sequence length="234" mass="27765">MIKSTISETVHGCSFCMEFNQMYKESFFYKNIACLYKLQERVLFSTKYWVVVPSVGSFVPGYLLIITKKHYFSVLDCPEDYFEELEKIISFLGSLIEKVYNKKTILFEHGAVNDRLKGGCCVDHTHIHVVPFDGELLNNDYIKVLSRKKFERFTTLQDEYQNKKDYLFYQNNFGERFIFENDVIVSQFFRQILCQELGIMNKWDWRKNYGVDIIINTINSITSYKKQNQLITNL</sequence>
<dbReference type="InterPro" id="IPR036265">
    <property type="entry name" value="HIT-like_sf"/>
</dbReference>
<dbReference type="PROSITE" id="PS51084">
    <property type="entry name" value="HIT_2"/>
    <property type="match status" value="1"/>
</dbReference>
<name>I9NV99_9FIRM</name>
<dbReference type="Pfam" id="PF01230">
    <property type="entry name" value="HIT"/>
    <property type="match status" value="1"/>
</dbReference>
<evidence type="ECO:0000313" key="4">
    <source>
        <dbReference type="Proteomes" id="UP000005361"/>
    </source>
</evidence>
<reference evidence="4" key="2">
    <citation type="submission" date="2015-02" db="EMBL/GenBank/DDBJ databases">
        <title>Complete Genome Sequence of Pelosinus fermentans JBW45.</title>
        <authorList>
            <person name="De Leon K.B."/>
            <person name="Utturkar S.M."/>
            <person name="Camilleri L.B."/>
            <person name="Arkin A.P."/>
            <person name="Fields M.W."/>
            <person name="Brown S.D."/>
            <person name="Wall J.D."/>
        </authorList>
    </citation>
    <scope>NUCLEOTIDE SEQUENCE [LARGE SCALE GENOMIC DNA]</scope>
    <source>
        <strain evidence="4">JBW45</strain>
    </source>
</reference>
<dbReference type="OrthoDB" id="9784774at2"/>
<dbReference type="HOGENOM" id="CLU_101762_0_0_9"/>
<dbReference type="EMBL" id="CP010978">
    <property type="protein sequence ID" value="AJQ29131.1"/>
    <property type="molecule type" value="Genomic_DNA"/>
</dbReference>
<dbReference type="Proteomes" id="UP000005361">
    <property type="component" value="Chromosome"/>
</dbReference>
<evidence type="ECO:0000313" key="3">
    <source>
        <dbReference type="EMBL" id="AJQ29131.1"/>
    </source>
</evidence>
<dbReference type="STRING" id="1192197.JBW_03794"/>
<dbReference type="GO" id="GO:0003824">
    <property type="term" value="F:catalytic activity"/>
    <property type="evidence" value="ECO:0007669"/>
    <property type="project" value="InterPro"/>
</dbReference>
<dbReference type="Gene3D" id="3.30.428.10">
    <property type="entry name" value="HIT-like"/>
    <property type="match status" value="1"/>
</dbReference>
<organism evidence="3 4">
    <name type="scientific">Pelosinus fermentans JBW45</name>
    <dbReference type="NCBI Taxonomy" id="1192197"/>
    <lineage>
        <taxon>Bacteria</taxon>
        <taxon>Bacillati</taxon>
        <taxon>Bacillota</taxon>
        <taxon>Negativicutes</taxon>
        <taxon>Selenomonadales</taxon>
        <taxon>Sporomusaceae</taxon>
        <taxon>Pelosinus</taxon>
    </lineage>
</organism>
<gene>
    <name evidence="3" type="ORF">JBW_03794</name>
</gene>
<evidence type="ECO:0000256" key="1">
    <source>
        <dbReference type="PROSITE-ProRule" id="PRU00464"/>
    </source>
</evidence>
<dbReference type="RefSeq" id="WP_007954173.1">
    <property type="nucleotide sequence ID" value="NZ_CP010978.1"/>
</dbReference>
<feature type="short sequence motif" description="Histidine triad motif" evidence="1">
    <location>
        <begin position="124"/>
        <end position="128"/>
    </location>
</feature>